<dbReference type="EMBL" id="SJPZ01000001">
    <property type="protein sequence ID" value="TWU66197.1"/>
    <property type="molecule type" value="Genomic_DNA"/>
</dbReference>
<feature type="domain" description="Lon N-terminal" evidence="2">
    <location>
        <begin position="18"/>
        <end position="221"/>
    </location>
</feature>
<keyword evidence="3" id="KW-0645">Protease</keyword>
<keyword evidence="3" id="KW-0378">Hydrolase</keyword>
<dbReference type="InterPro" id="IPR015947">
    <property type="entry name" value="PUA-like_sf"/>
</dbReference>
<evidence type="ECO:0000259" key="2">
    <source>
        <dbReference type="PROSITE" id="PS51787"/>
    </source>
</evidence>
<sequence>MHDWSDITNLPDDFDQRVRMFPLPELVVFPHAMQPLHIFEPRYCDMLRDALASDHLIAMATVKSGKSIDLKSGKSPVVGPAVEETLCIGRIVSHTELEGDRHNILLVGMKRATMIDEIDTGRTFRTASVDVMDDYYPPANVALRNELKDDLLRAFASIIPQSANVQKNLHDLMAGQMTLGPITDIISYTMPFEVDEKIQLLAEPDVDKRAALLIQYLRSGKIQLHSVSIEEQQEQKSQSVGSMIRANRSDQFPPPFSMN</sequence>
<dbReference type="PROSITE" id="PS51787">
    <property type="entry name" value="LON_N"/>
    <property type="match status" value="1"/>
</dbReference>
<gene>
    <name evidence="3" type="primary">lon</name>
    <name evidence="3" type="ORF">V7x_17550</name>
</gene>
<dbReference type="Gene3D" id="1.20.58.1480">
    <property type="match status" value="1"/>
</dbReference>
<proteinExistence type="predicted"/>
<dbReference type="InterPro" id="IPR003111">
    <property type="entry name" value="Lon_prtase_N"/>
</dbReference>
<dbReference type="PANTHER" id="PTHR46732">
    <property type="entry name" value="ATP-DEPENDENT PROTEASE LA (LON) DOMAIN PROTEIN"/>
    <property type="match status" value="1"/>
</dbReference>
<protein>
    <submittedName>
        <fullName evidence="3">Lon protease</fullName>
        <ecNumber evidence="3">3.4.21.53</ecNumber>
    </submittedName>
</protein>
<dbReference type="SMART" id="SM00464">
    <property type="entry name" value="LON"/>
    <property type="match status" value="1"/>
</dbReference>
<evidence type="ECO:0000256" key="1">
    <source>
        <dbReference type="SAM" id="MobiDB-lite"/>
    </source>
</evidence>
<dbReference type="EC" id="3.4.21.53" evidence="3"/>
<dbReference type="SUPFAM" id="SSF88697">
    <property type="entry name" value="PUA domain-like"/>
    <property type="match status" value="1"/>
</dbReference>
<dbReference type="GO" id="GO:0004252">
    <property type="term" value="F:serine-type endopeptidase activity"/>
    <property type="evidence" value="ECO:0007669"/>
    <property type="project" value="UniProtKB-EC"/>
</dbReference>
<reference evidence="3 4" key="1">
    <citation type="submission" date="2019-02" db="EMBL/GenBank/DDBJ databases">
        <title>Deep-cultivation of Planctomycetes and their phenomic and genomic characterization uncovers novel biology.</title>
        <authorList>
            <person name="Wiegand S."/>
            <person name="Jogler M."/>
            <person name="Boedeker C."/>
            <person name="Pinto D."/>
            <person name="Vollmers J."/>
            <person name="Rivas-Marin E."/>
            <person name="Kohn T."/>
            <person name="Peeters S.H."/>
            <person name="Heuer A."/>
            <person name="Rast P."/>
            <person name="Oberbeckmann S."/>
            <person name="Bunk B."/>
            <person name="Jeske O."/>
            <person name="Meyerdierks A."/>
            <person name="Storesund J.E."/>
            <person name="Kallscheuer N."/>
            <person name="Luecker S."/>
            <person name="Lage O.M."/>
            <person name="Pohl T."/>
            <person name="Merkel B.J."/>
            <person name="Hornburger P."/>
            <person name="Mueller R.-W."/>
            <person name="Bruemmer F."/>
            <person name="Labrenz M."/>
            <person name="Spormann A.M."/>
            <person name="Op Den Camp H."/>
            <person name="Overmann J."/>
            <person name="Amann R."/>
            <person name="Jetten M.S.M."/>
            <person name="Mascher T."/>
            <person name="Medema M.H."/>
            <person name="Devos D.P."/>
            <person name="Kaster A.-K."/>
            <person name="Ovreas L."/>
            <person name="Rohde M."/>
            <person name="Galperin M.Y."/>
            <person name="Jogler C."/>
        </authorList>
    </citation>
    <scope>NUCLEOTIDE SEQUENCE [LARGE SCALE GENOMIC DNA]</scope>
    <source>
        <strain evidence="3 4">V7</strain>
    </source>
</reference>
<evidence type="ECO:0000313" key="3">
    <source>
        <dbReference type="EMBL" id="TWU66197.1"/>
    </source>
</evidence>
<organism evidence="3 4">
    <name type="scientific">Crateriforma conspicua</name>
    <dbReference type="NCBI Taxonomy" id="2527996"/>
    <lineage>
        <taxon>Bacteria</taxon>
        <taxon>Pseudomonadati</taxon>
        <taxon>Planctomycetota</taxon>
        <taxon>Planctomycetia</taxon>
        <taxon>Planctomycetales</taxon>
        <taxon>Planctomycetaceae</taxon>
        <taxon>Crateriforma</taxon>
    </lineage>
</organism>
<accession>A0A5C6FT76</accession>
<comment type="caution">
    <text evidence="3">The sequence shown here is derived from an EMBL/GenBank/DDBJ whole genome shotgun (WGS) entry which is preliminary data.</text>
</comment>
<dbReference type="RefSeq" id="WP_146412827.1">
    <property type="nucleotide sequence ID" value="NZ_SJPZ01000001.1"/>
</dbReference>
<dbReference type="InterPro" id="IPR046336">
    <property type="entry name" value="Lon_prtase_N_sf"/>
</dbReference>
<dbReference type="PANTHER" id="PTHR46732:SF8">
    <property type="entry name" value="ATP-DEPENDENT PROTEASE LA (LON) DOMAIN PROTEIN"/>
    <property type="match status" value="1"/>
</dbReference>
<evidence type="ECO:0000313" key="4">
    <source>
        <dbReference type="Proteomes" id="UP000316476"/>
    </source>
</evidence>
<dbReference type="Proteomes" id="UP000316476">
    <property type="component" value="Unassembled WGS sequence"/>
</dbReference>
<dbReference type="OrthoDB" id="9806457at2"/>
<dbReference type="GO" id="GO:0006508">
    <property type="term" value="P:proteolysis"/>
    <property type="evidence" value="ECO:0007669"/>
    <property type="project" value="UniProtKB-KW"/>
</dbReference>
<name>A0A5C6FT76_9PLAN</name>
<dbReference type="Pfam" id="PF02190">
    <property type="entry name" value="LON_substr_bdg"/>
    <property type="match status" value="1"/>
</dbReference>
<dbReference type="Gene3D" id="2.30.130.40">
    <property type="entry name" value="LON domain-like"/>
    <property type="match status" value="1"/>
</dbReference>
<feature type="region of interest" description="Disordered" evidence="1">
    <location>
        <begin position="233"/>
        <end position="259"/>
    </location>
</feature>
<dbReference type="AlphaFoldDB" id="A0A5C6FT76"/>